<dbReference type="SUPFAM" id="SSF55469">
    <property type="entry name" value="FMN-dependent nitroreductase-like"/>
    <property type="match status" value="1"/>
</dbReference>
<dbReference type="InterPro" id="IPR016446">
    <property type="entry name" value="Flavin_OxRdtase_Frp"/>
</dbReference>
<keyword evidence="4 5" id="KW-0560">Oxidoreductase</keyword>
<comment type="similarity">
    <text evidence="1 5">Belongs to the flavin oxidoreductase frp family.</text>
</comment>
<dbReference type="InterPro" id="IPR029479">
    <property type="entry name" value="Nitroreductase"/>
</dbReference>
<dbReference type="PANTHER" id="PTHR43425:SF2">
    <property type="entry name" value="OXYGEN-INSENSITIVE NADPH NITROREDUCTASE"/>
    <property type="match status" value="1"/>
</dbReference>
<dbReference type="RefSeq" id="WP_269944392.1">
    <property type="nucleotide sequence ID" value="NZ_JAKMUT010000003.1"/>
</dbReference>
<feature type="domain" description="Nitroreductase" evidence="6">
    <location>
        <begin position="14"/>
        <end position="167"/>
    </location>
</feature>
<evidence type="ECO:0000313" key="7">
    <source>
        <dbReference type="EMBL" id="MCZ9289601.1"/>
    </source>
</evidence>
<reference evidence="7" key="1">
    <citation type="submission" date="2022-02" db="EMBL/GenBank/DDBJ databases">
        <title>Corynebacterium sp. from urogenital microbiome.</title>
        <authorList>
            <person name="Cappelli E.A."/>
            <person name="Ribeiro T.G."/>
            <person name="Peixe L."/>
        </authorList>
    </citation>
    <scope>NUCLEOTIDE SEQUENCE</scope>
    <source>
        <strain evidence="7">C8Ua_174</strain>
    </source>
</reference>
<evidence type="ECO:0000256" key="2">
    <source>
        <dbReference type="ARBA" id="ARBA00022630"/>
    </source>
</evidence>
<dbReference type="Gene3D" id="3.40.109.10">
    <property type="entry name" value="NADH Oxidase"/>
    <property type="match status" value="1"/>
</dbReference>
<evidence type="ECO:0000313" key="8">
    <source>
        <dbReference type="Proteomes" id="UP001146469"/>
    </source>
</evidence>
<accession>A0A9X3LKG1</accession>
<dbReference type="EMBL" id="JAKMUT010000003">
    <property type="protein sequence ID" value="MCZ9289601.1"/>
    <property type="molecule type" value="Genomic_DNA"/>
</dbReference>
<evidence type="ECO:0000256" key="3">
    <source>
        <dbReference type="ARBA" id="ARBA00022643"/>
    </source>
</evidence>
<dbReference type="CDD" id="cd02146">
    <property type="entry name" value="NfsA-like"/>
    <property type="match status" value="1"/>
</dbReference>
<dbReference type="Pfam" id="PF00881">
    <property type="entry name" value="Nitroreductase"/>
    <property type="match status" value="1"/>
</dbReference>
<proteinExistence type="inferred from homology"/>
<sequence length="251" mass="28438">MPKNTNSMVERQLSHRTIREFTDQPVDDQTLETIYDVAMRTASSRGMQQASIIRVTDTQLRERLAEIGNQEYVRRAPVYLLFLADTARNAQILQENGGDPRAAGRTKAFVEAFTDACLMAQNVVNAAESFGLGANFLGNIHNDTAGVIELLELPRYTFPVVGLTLGWPNQDPQLKPRMPRQFRVMENGYQTSENLTADLAEYDAEMTTYYDLRNANQRVDSFTNQVLKNFPFTRDSNDDSLQAARWQGFIV</sequence>
<dbReference type="Proteomes" id="UP001146469">
    <property type="component" value="Unassembled WGS sequence"/>
</dbReference>
<dbReference type="AlphaFoldDB" id="A0A9X3LKG1"/>
<evidence type="ECO:0000256" key="5">
    <source>
        <dbReference type="PIRNR" id="PIRNR005426"/>
    </source>
</evidence>
<protein>
    <submittedName>
        <fullName evidence="7">NADPH-dependent oxidoreductase</fullName>
    </submittedName>
</protein>
<name>A0A9X3LKG1_9CORY</name>
<keyword evidence="8" id="KW-1185">Reference proteome</keyword>
<dbReference type="PANTHER" id="PTHR43425">
    <property type="entry name" value="OXYGEN-INSENSITIVE NADPH NITROREDUCTASE"/>
    <property type="match status" value="1"/>
</dbReference>
<comment type="caution">
    <text evidence="7">The sequence shown here is derived from an EMBL/GenBank/DDBJ whole genome shotgun (WGS) entry which is preliminary data.</text>
</comment>
<organism evidence="7 8">
    <name type="scientific">Corynebacterium evansiae</name>
    <dbReference type="NCBI Taxonomy" id="2913499"/>
    <lineage>
        <taxon>Bacteria</taxon>
        <taxon>Bacillati</taxon>
        <taxon>Actinomycetota</taxon>
        <taxon>Actinomycetes</taxon>
        <taxon>Mycobacteriales</taxon>
        <taxon>Corynebacteriaceae</taxon>
        <taxon>Corynebacterium</taxon>
    </lineage>
</organism>
<gene>
    <name evidence="7" type="ORF">L8V00_05170</name>
</gene>
<keyword evidence="3 5" id="KW-0288">FMN</keyword>
<keyword evidence="5" id="KW-0521">NADP</keyword>
<evidence type="ECO:0000256" key="1">
    <source>
        <dbReference type="ARBA" id="ARBA00008366"/>
    </source>
</evidence>
<evidence type="ECO:0000256" key="4">
    <source>
        <dbReference type="ARBA" id="ARBA00023002"/>
    </source>
</evidence>
<dbReference type="PIRSF" id="PIRSF005426">
    <property type="entry name" value="Frp"/>
    <property type="match status" value="1"/>
</dbReference>
<keyword evidence="2 5" id="KW-0285">Flavoprotein</keyword>
<dbReference type="GO" id="GO:0016491">
    <property type="term" value="F:oxidoreductase activity"/>
    <property type="evidence" value="ECO:0007669"/>
    <property type="project" value="UniProtKB-UniRule"/>
</dbReference>
<evidence type="ECO:0000259" key="6">
    <source>
        <dbReference type="Pfam" id="PF00881"/>
    </source>
</evidence>
<dbReference type="InterPro" id="IPR000415">
    <property type="entry name" value="Nitroreductase-like"/>
</dbReference>